<dbReference type="EMBL" id="BNAS01000001">
    <property type="protein sequence ID" value="GHH67997.1"/>
    <property type="molecule type" value="Genomic_DNA"/>
</dbReference>
<reference evidence="1" key="1">
    <citation type="journal article" date="2014" name="Int. J. Syst. Evol. Microbiol.">
        <title>Complete genome sequence of Corynebacterium casei LMG S-19264T (=DSM 44701T), isolated from a smear-ripened cheese.</title>
        <authorList>
            <consortium name="US DOE Joint Genome Institute (JGI-PGF)"/>
            <person name="Walter F."/>
            <person name="Albersmeier A."/>
            <person name="Kalinowski J."/>
            <person name="Ruckert C."/>
        </authorList>
    </citation>
    <scope>NUCLEOTIDE SEQUENCE</scope>
    <source>
        <strain evidence="1">CGMCC 4.7398</strain>
    </source>
</reference>
<dbReference type="AlphaFoldDB" id="A0A919FL40"/>
<sequence>MALFVRPPLSTADIMCGVQATAEIADRLSDGAAAVLSRAPGALADLEDWLRGDA</sequence>
<accession>A0A919FL40</accession>
<name>A0A919FL40_9MICO</name>
<protein>
    <submittedName>
        <fullName evidence="1">Uncharacterized protein</fullName>
    </submittedName>
</protein>
<gene>
    <name evidence="1" type="ORF">GCM10017772_10680</name>
</gene>
<evidence type="ECO:0000313" key="1">
    <source>
        <dbReference type="EMBL" id="GHH67997.1"/>
    </source>
</evidence>
<dbReference type="Proteomes" id="UP000627369">
    <property type="component" value="Unassembled WGS sequence"/>
</dbReference>
<proteinExistence type="predicted"/>
<reference evidence="1" key="2">
    <citation type="submission" date="2020-09" db="EMBL/GenBank/DDBJ databases">
        <authorList>
            <person name="Sun Q."/>
            <person name="Zhou Y."/>
        </authorList>
    </citation>
    <scope>NUCLEOTIDE SEQUENCE</scope>
    <source>
        <strain evidence="1">CGMCC 4.7398</strain>
    </source>
</reference>
<organism evidence="1 2">
    <name type="scientific">Promicromonospora soli</name>
    <dbReference type="NCBI Taxonomy" id="2035533"/>
    <lineage>
        <taxon>Bacteria</taxon>
        <taxon>Bacillati</taxon>
        <taxon>Actinomycetota</taxon>
        <taxon>Actinomycetes</taxon>
        <taxon>Micrococcales</taxon>
        <taxon>Promicromonosporaceae</taxon>
        <taxon>Promicromonospora</taxon>
    </lineage>
</organism>
<comment type="caution">
    <text evidence="1">The sequence shown here is derived from an EMBL/GenBank/DDBJ whole genome shotgun (WGS) entry which is preliminary data.</text>
</comment>
<evidence type="ECO:0000313" key="2">
    <source>
        <dbReference type="Proteomes" id="UP000627369"/>
    </source>
</evidence>
<keyword evidence="2" id="KW-1185">Reference proteome</keyword>